<dbReference type="Pfam" id="PF05729">
    <property type="entry name" value="NACHT"/>
    <property type="match status" value="1"/>
</dbReference>
<dbReference type="Proteomes" id="UP001166784">
    <property type="component" value="Unassembled WGS sequence"/>
</dbReference>
<accession>A0ABS9T589</accession>
<dbReference type="EMBL" id="JAKWJU010000002">
    <property type="protein sequence ID" value="MCH6163665.1"/>
    <property type="molecule type" value="Genomic_DNA"/>
</dbReference>
<sequence length="1108" mass="122825">MEPISIGARVSSAVAGPLVRRLFAQPGPGAGLVDSPVRLDRLVAWTQKRTLGESEVRRVAEQLVREALRNEPGEPPVRADEETAVADALAGTLMALGEIGMDEVQAVRLRPDGLALVLRREADEDVRASVRHLSGDGEALYDSLLELACLHILHFFTRRDTFPAATAVETVRMLDELVQRVDQALTRLSDQSSEDAEFEQRYLARLAEKHGELRIFGVDFSDPRRAHWPLGEAYLSLETRQIGGAGSGRRQRVEEALARHPRVMLRGVAGSGKTTLVQWLAVSAATRRLSGTGLEHLAAHVPFVLPVRTLTRTADAELPGPSQFLASVGHLIHDEEPEGWTLRVLRSGRGMLLIDGVDEAPEADRERVRAWIAELLSLYPEVYCLVTSRPSALDTGWLQESAFSEVTLLDLSRHDIERFVHRWHAAVATTVRARDRQAVTELRDSLVNTLHTKPDLRQLATNPLLCALICALHRDRHRELPRDRMALYEAALSMLLLRRDEEREVQPPEGINPSAPAEKQMLQRIAFWLLQNGRAEVHRNSAERIIERALPAMPQVAAPEQAPAVLRYLLLRTGLLLQPTDRTLSFVHRVFQDFLAARQIVEDELFGMLVDNAHKDQWEDVVRMTLGHCRERECTEVLDGLLEKGEAARRASLGLRWRRLHLLAVSGLEHVTTLDPEVRARTQSYGRALWPPEDDDRAARMLADVGPVVLDIVPEAAEVANEREAEAAVQIAGRVGGNRALHLLRQYRTHSAPGVRQRLADAWGSFDAARYADEVLSHVPLEEVRLHVGSRRELAALEQLGRVSEIVVESGLAAESTAGHLVEHLAPREPWSLRIEDCAGLESCAPLERLPLRQLELFGVPEELDLTPVARMSRLLRLTVQGRLPDPLLSAAQEDDSERRAPLREMRIDGLRAEPDALEGIERLRGLEHLMVQRPTIGADALARLAVLPRLRSLTLHVADTAELAEAPQLPQVRHLALRTVVGAAGLAPLPETFPGVENVVLALSARSGVRSIDLAPLHRWASRIRYVAVESPHRVTGRRPFTDRLHIRPEHVGGPTFADMVSSYYGWSRIPVVPAQYGPDGDGRGADRPDGDGRDGDAAGQRPAPQG</sequence>
<evidence type="ECO:0000256" key="1">
    <source>
        <dbReference type="SAM" id="MobiDB-lite"/>
    </source>
</evidence>
<feature type="region of interest" description="Disordered" evidence="1">
    <location>
        <begin position="1077"/>
        <end position="1108"/>
    </location>
</feature>
<dbReference type="InterPro" id="IPR007111">
    <property type="entry name" value="NACHT_NTPase"/>
</dbReference>
<name>A0ABS9T589_9ACTN</name>
<feature type="compositionally biased region" description="Basic and acidic residues" evidence="1">
    <location>
        <begin position="1082"/>
        <end position="1098"/>
    </location>
</feature>
<evidence type="ECO:0000259" key="2">
    <source>
        <dbReference type="PROSITE" id="PS50837"/>
    </source>
</evidence>
<reference evidence="3" key="2">
    <citation type="journal article" date="2023" name="Int. J. Syst. Evol. Microbiol.">
        <title>Streptomyces marispadix sp. nov., isolated from marine beach sediment of the Northern Coast of Portugal.</title>
        <authorList>
            <person name="dos Santos J.D.N."/>
            <person name="Vitorino I.R."/>
            <person name="Kallscheuer N."/>
            <person name="Srivastava A."/>
            <person name="Krautwurst S."/>
            <person name="Marz M."/>
            <person name="Jogler C."/>
            <person name="Lobo Da Cunha A."/>
            <person name="Catita J."/>
            <person name="Goncalves H."/>
            <person name="Gonzalez I."/>
            <person name="Reyes F."/>
            <person name="Lage O.M."/>
        </authorList>
    </citation>
    <scope>NUCLEOTIDE SEQUENCE</scope>
    <source>
        <strain evidence="3">M600PL45_2</strain>
    </source>
</reference>
<protein>
    <submittedName>
        <fullName evidence="3">NACHT domain-containing protein</fullName>
    </submittedName>
</protein>
<dbReference type="PANTHER" id="PTHR46844:SF1">
    <property type="entry name" value="SLR5058 PROTEIN"/>
    <property type="match status" value="1"/>
</dbReference>
<dbReference type="Pfam" id="PF22733">
    <property type="entry name" value="NNH1"/>
    <property type="match status" value="1"/>
</dbReference>
<keyword evidence="4" id="KW-1185">Reference proteome</keyword>
<dbReference type="SUPFAM" id="SSF52540">
    <property type="entry name" value="P-loop containing nucleoside triphosphate hydrolases"/>
    <property type="match status" value="1"/>
</dbReference>
<evidence type="ECO:0000313" key="3">
    <source>
        <dbReference type="EMBL" id="MCH6163665.1"/>
    </source>
</evidence>
<proteinExistence type="predicted"/>
<feature type="compositionally biased region" description="Low complexity" evidence="1">
    <location>
        <begin position="1099"/>
        <end position="1108"/>
    </location>
</feature>
<dbReference type="RefSeq" id="WP_241062538.1">
    <property type="nucleotide sequence ID" value="NZ_JAKWJU010000002.1"/>
</dbReference>
<reference evidence="3" key="1">
    <citation type="submission" date="2022-03" db="EMBL/GenBank/DDBJ databases">
        <authorList>
            <person name="Santos J.D.N."/>
            <person name="Kallscheuer N."/>
            <person name="Jogler C."/>
            <person name="Lage O.M."/>
        </authorList>
    </citation>
    <scope>NUCLEOTIDE SEQUENCE</scope>
    <source>
        <strain evidence="3">M600PL45_2</strain>
    </source>
</reference>
<dbReference type="PANTHER" id="PTHR46844">
    <property type="entry name" value="SLR5058 PROTEIN"/>
    <property type="match status" value="1"/>
</dbReference>
<organism evidence="3 4">
    <name type="scientific">Streptomyces marispadix</name>
    <dbReference type="NCBI Taxonomy" id="2922868"/>
    <lineage>
        <taxon>Bacteria</taxon>
        <taxon>Bacillati</taxon>
        <taxon>Actinomycetota</taxon>
        <taxon>Actinomycetes</taxon>
        <taxon>Kitasatosporales</taxon>
        <taxon>Streptomycetaceae</taxon>
        <taxon>Streptomyces</taxon>
    </lineage>
</organism>
<dbReference type="Gene3D" id="3.40.50.300">
    <property type="entry name" value="P-loop containing nucleotide triphosphate hydrolases"/>
    <property type="match status" value="1"/>
</dbReference>
<gene>
    <name evidence="3" type="ORF">MMA15_25695</name>
</gene>
<comment type="caution">
    <text evidence="3">The sequence shown here is derived from an EMBL/GenBank/DDBJ whole genome shotgun (WGS) entry which is preliminary data.</text>
</comment>
<dbReference type="InterPro" id="IPR054547">
    <property type="entry name" value="NNH1"/>
</dbReference>
<evidence type="ECO:0000313" key="4">
    <source>
        <dbReference type="Proteomes" id="UP001166784"/>
    </source>
</evidence>
<dbReference type="InterPro" id="IPR027417">
    <property type="entry name" value="P-loop_NTPase"/>
</dbReference>
<dbReference type="PROSITE" id="PS50837">
    <property type="entry name" value="NACHT"/>
    <property type="match status" value="1"/>
</dbReference>
<feature type="domain" description="NACHT" evidence="2">
    <location>
        <begin position="261"/>
        <end position="602"/>
    </location>
</feature>